<evidence type="ECO:0000259" key="1">
    <source>
        <dbReference type="PROSITE" id="PS51186"/>
    </source>
</evidence>
<dbReference type="Proteomes" id="UP000266313">
    <property type="component" value="Chromosome"/>
</dbReference>
<sequence>MSLDLARVTPLRRQAVRPLMPGDVKPVAEVLQRVFGLDRPAARHRLADYVRRLCLEPPGYDPEIPSLVYEDIQGRIAGFLRVSVQPMLFDGRPIRMACSGPFATLPDARAKGAGVFLLRHFLAGPQDLSITDGANGQGRYLWEQLGGHTVQLHCLGWIRLLRPAAFAAAYAVRKRAGLGPLVTVCRPLSILLDGAARGLSARGVIRPAPPSPALTEEDLAPEAMAAAWPQLSARWRLRPDYDKSYLAWLLDEMSRVSSRGPLLGRQLRDANGKLSGWYFYYLSPRRVADVMQIVANETHEEAVLASLVADADRRGATALQGRLEAWLIDPLHRNRSRGYYRAPTLALVHARRSEVAAAVHAGQAFLTRADGEWWTGFREPL</sequence>
<dbReference type="InterPro" id="IPR016181">
    <property type="entry name" value="Acyl_CoA_acyltransferase"/>
</dbReference>
<gene>
    <name evidence="2" type="ORF">sS8_2259</name>
</gene>
<evidence type="ECO:0000313" key="2">
    <source>
        <dbReference type="EMBL" id="BBA34211.1"/>
    </source>
</evidence>
<protein>
    <recommendedName>
        <fullName evidence="1">N-acetyltransferase domain-containing protein</fullName>
    </recommendedName>
</protein>
<dbReference type="PROSITE" id="PS51186">
    <property type="entry name" value="GNAT"/>
    <property type="match status" value="1"/>
</dbReference>
<name>A0A250KTC8_9GAMM</name>
<proteinExistence type="predicted"/>
<dbReference type="Gene3D" id="3.40.630.30">
    <property type="match status" value="1"/>
</dbReference>
<dbReference type="KEGG" id="mmai:sS8_2259"/>
<dbReference type="EMBL" id="AP017928">
    <property type="protein sequence ID" value="BBA34211.1"/>
    <property type="molecule type" value="Genomic_DNA"/>
</dbReference>
<dbReference type="SUPFAM" id="SSF55729">
    <property type="entry name" value="Acyl-CoA N-acyltransferases (Nat)"/>
    <property type="match status" value="1"/>
</dbReference>
<accession>A0A250KTC8</accession>
<dbReference type="AlphaFoldDB" id="A0A250KTC8"/>
<feature type="domain" description="N-acetyltransferase" evidence="1">
    <location>
        <begin position="14"/>
        <end position="177"/>
    </location>
</feature>
<organism evidence="2 3">
    <name type="scientific">Methylocaldum marinum</name>
    <dbReference type="NCBI Taxonomy" id="1432792"/>
    <lineage>
        <taxon>Bacteria</taxon>
        <taxon>Pseudomonadati</taxon>
        <taxon>Pseudomonadota</taxon>
        <taxon>Gammaproteobacteria</taxon>
        <taxon>Methylococcales</taxon>
        <taxon>Methylococcaceae</taxon>
        <taxon>Methylocaldum</taxon>
    </lineage>
</organism>
<evidence type="ECO:0000313" key="3">
    <source>
        <dbReference type="Proteomes" id="UP000266313"/>
    </source>
</evidence>
<dbReference type="InterPro" id="IPR000182">
    <property type="entry name" value="GNAT_dom"/>
</dbReference>
<keyword evidence="3" id="KW-1185">Reference proteome</keyword>
<dbReference type="OrthoDB" id="3658990at2"/>
<dbReference type="GO" id="GO:0016747">
    <property type="term" value="F:acyltransferase activity, transferring groups other than amino-acyl groups"/>
    <property type="evidence" value="ECO:0007669"/>
    <property type="project" value="InterPro"/>
</dbReference>
<dbReference type="RefSeq" id="WP_119629668.1">
    <property type="nucleotide sequence ID" value="NZ_AP017928.1"/>
</dbReference>
<reference evidence="2 3" key="1">
    <citation type="submission" date="2016-12" db="EMBL/GenBank/DDBJ databases">
        <title>Genome sequencing of Methylocaldum marinum.</title>
        <authorList>
            <person name="Takeuchi M."/>
            <person name="Kamagata Y."/>
            <person name="Hiraoka S."/>
            <person name="Oshima K."/>
            <person name="Hattori M."/>
            <person name="Iwasaki W."/>
        </authorList>
    </citation>
    <scope>NUCLEOTIDE SEQUENCE [LARGE SCALE GENOMIC DNA]</scope>
    <source>
        <strain evidence="2 3">S8</strain>
    </source>
</reference>